<organism evidence="1">
    <name type="scientific">uncultured Caudovirales phage</name>
    <dbReference type="NCBI Taxonomy" id="2100421"/>
    <lineage>
        <taxon>Viruses</taxon>
        <taxon>Duplodnaviria</taxon>
        <taxon>Heunggongvirae</taxon>
        <taxon>Uroviricota</taxon>
        <taxon>Caudoviricetes</taxon>
        <taxon>Peduoviridae</taxon>
        <taxon>Maltschvirus</taxon>
        <taxon>Maltschvirus maltsch</taxon>
    </lineage>
</organism>
<dbReference type="InterPro" id="IPR011990">
    <property type="entry name" value="TPR-like_helical_dom_sf"/>
</dbReference>
<dbReference type="EMBL" id="LR796432">
    <property type="protein sequence ID" value="CAB4144884.1"/>
    <property type="molecule type" value="Genomic_DNA"/>
</dbReference>
<dbReference type="SUPFAM" id="SSF48452">
    <property type="entry name" value="TPR-like"/>
    <property type="match status" value="1"/>
</dbReference>
<dbReference type="GO" id="GO:0016740">
    <property type="term" value="F:transferase activity"/>
    <property type="evidence" value="ECO:0007669"/>
    <property type="project" value="UniProtKB-KW"/>
</dbReference>
<gene>
    <name evidence="1" type="ORF">UFOVP468_70</name>
</gene>
<dbReference type="Gene3D" id="1.25.40.10">
    <property type="entry name" value="Tetratricopeptide repeat domain"/>
    <property type="match status" value="1"/>
</dbReference>
<dbReference type="Gene3D" id="3.90.550.20">
    <property type="match status" value="1"/>
</dbReference>
<protein>
    <submittedName>
        <fullName evidence="1">Glycosyltransferase, DXD sugar-binding motif</fullName>
    </submittedName>
</protein>
<dbReference type="PANTHER" id="PTHR46830">
    <property type="entry name" value="TRANSFERASE, PUTATIVE-RELATED"/>
    <property type="match status" value="1"/>
</dbReference>
<dbReference type="InterPro" id="IPR029044">
    <property type="entry name" value="Nucleotide-diphossugar_trans"/>
</dbReference>
<proteinExistence type="predicted"/>
<dbReference type="Gene3D" id="3.90.550.10">
    <property type="entry name" value="Spore Coat Polysaccharide Biosynthesis Protein SpsA, Chain A"/>
    <property type="match status" value="1"/>
</dbReference>
<evidence type="ECO:0000313" key="1">
    <source>
        <dbReference type="EMBL" id="CAB4144884.1"/>
    </source>
</evidence>
<dbReference type="SUPFAM" id="SSF53448">
    <property type="entry name" value="Nucleotide-diphospho-sugar transferases"/>
    <property type="match status" value="2"/>
</dbReference>
<accession>A0A6J5ME55</accession>
<dbReference type="InterPro" id="IPR007577">
    <property type="entry name" value="GlycoTrfase_DXD_sugar-bd_CS"/>
</dbReference>
<dbReference type="Pfam" id="PF04488">
    <property type="entry name" value="Gly_transf_sug"/>
    <property type="match status" value="1"/>
</dbReference>
<sequence length="605" mass="69767">MIPNIVHFVWLTGPNSREFSFVNYLAVRAAHDIQVPERILMHVNEEPVGNPNWERIRPYVEMVKADPPTEHNGFELTHVQYQSDVLRLQILLKHGGIYLDTDMLLIQRLNMLSEWPCVLSADTTENPQSMNAGIIMAEKDAKFIKRWLDAFEVNDTWAYGAVVLPWKLYEKNKREVALRSAHEFLPFGWQNKSILGPRTDFTDKMLKGAYCVHLWETIWSDDLKQIDDHYLRTSDSAFASLFKCYAWKPKICVYAISKNEILFAERFCAAAKDADLVLVADTGSTDGTVKALRKAGANVRNIYISPWRFDLARNAALALIPKDIDICVSLDLDEELQPGWREEIERVWSYGTTRLRYKFDWGVGIVFYYEKIHGRVGYKWHHPCHEYPVPDRITERYARTDMLLVVHKPDPAKSRGQYLDLLRVSTQEDPVDPRNAFYYARELSFHSLWDEAIAECKRYLALPGATWDGERCYAMRVISRCYNEMGDKNEALNWARRSVAEAPNSREPWCEVANIAYQMHRWPECYGAAISALAITNRELVYTCDPKVWEAQPHDLASIAAWHLGLKDKATEHAKDALSFEPHNDRLKANVSMMQTVGDKPDVGT</sequence>
<keyword evidence="1" id="KW-0808">Transferase</keyword>
<dbReference type="PANTHER" id="PTHR46830:SF2">
    <property type="entry name" value="ALPHA-1,4-N-ACETYLGLUCOSAMINYLTRANSFERASE"/>
    <property type="match status" value="1"/>
</dbReference>
<reference evidence="1" key="1">
    <citation type="submission" date="2020-04" db="EMBL/GenBank/DDBJ databases">
        <authorList>
            <person name="Chiriac C."/>
            <person name="Salcher M."/>
            <person name="Ghai R."/>
            <person name="Kavagutti S V."/>
        </authorList>
    </citation>
    <scope>NUCLEOTIDE SEQUENCE</scope>
</reference>
<name>A0A6J5ME55_9CAUD</name>